<evidence type="ECO:0000313" key="1">
    <source>
        <dbReference type="EnsemblPlants" id="EMT29015"/>
    </source>
</evidence>
<protein>
    <submittedName>
        <fullName evidence="1">Uncharacterized protein</fullName>
    </submittedName>
</protein>
<organism evidence="1">
    <name type="scientific">Aegilops tauschii</name>
    <name type="common">Tausch's goatgrass</name>
    <name type="synonym">Aegilops squarrosa</name>
    <dbReference type="NCBI Taxonomy" id="37682"/>
    <lineage>
        <taxon>Eukaryota</taxon>
        <taxon>Viridiplantae</taxon>
        <taxon>Streptophyta</taxon>
        <taxon>Embryophyta</taxon>
        <taxon>Tracheophyta</taxon>
        <taxon>Spermatophyta</taxon>
        <taxon>Magnoliopsida</taxon>
        <taxon>Liliopsida</taxon>
        <taxon>Poales</taxon>
        <taxon>Poaceae</taxon>
        <taxon>BOP clade</taxon>
        <taxon>Pooideae</taxon>
        <taxon>Triticodae</taxon>
        <taxon>Triticeae</taxon>
        <taxon>Triticinae</taxon>
        <taxon>Aegilops</taxon>
    </lineage>
</organism>
<proteinExistence type="predicted"/>
<dbReference type="EnsemblPlants" id="EMT29015">
    <property type="protein sequence ID" value="EMT29015"/>
    <property type="gene ID" value="F775_07230"/>
</dbReference>
<sequence length="83" mass="9453">MASTCALLQVDCWSSMRRVGLLQQHLRYSLDELQVGQAVDEDSTTTTEGYKQQCNESRNLHLNTALFSEIRIFMAIIMVQNSI</sequence>
<reference evidence="1" key="1">
    <citation type="submission" date="2015-06" db="UniProtKB">
        <authorList>
            <consortium name="EnsemblPlants"/>
        </authorList>
    </citation>
    <scope>IDENTIFICATION</scope>
</reference>
<dbReference type="AlphaFoldDB" id="M8BVE5"/>
<accession>M8BVE5</accession>
<name>M8BVE5_AEGTA</name>